<dbReference type="VEuPathDB" id="FungiDB:PPTG_21022"/>
<evidence type="ECO:0000256" key="7">
    <source>
        <dbReference type="ARBA" id="ARBA00023242"/>
    </source>
</evidence>
<dbReference type="InterPro" id="IPR046341">
    <property type="entry name" value="SET_dom_sf"/>
</dbReference>
<keyword evidence="5" id="KW-0808">Transferase</keyword>
<accession>W2GS18</accession>
<dbReference type="AlphaFoldDB" id="W2GS18"/>
<dbReference type="InterPro" id="IPR050777">
    <property type="entry name" value="SET2_Histone-Lys_MeTrsfase"/>
</dbReference>
<name>W2GS18_PHYNI</name>
<dbReference type="EMBL" id="KI686517">
    <property type="protein sequence ID" value="ETK85777.1"/>
    <property type="molecule type" value="Genomic_DNA"/>
</dbReference>
<keyword evidence="7" id="KW-0539">Nucleus</keyword>
<dbReference type="PANTHER" id="PTHR22884">
    <property type="entry name" value="SET DOMAIN PROTEINS"/>
    <property type="match status" value="1"/>
</dbReference>
<dbReference type="GO" id="GO:0005694">
    <property type="term" value="C:chromosome"/>
    <property type="evidence" value="ECO:0007669"/>
    <property type="project" value="UniProtKB-SubCell"/>
</dbReference>
<evidence type="ECO:0000256" key="1">
    <source>
        <dbReference type="ARBA" id="ARBA00004123"/>
    </source>
</evidence>
<dbReference type="SUPFAM" id="SSF82199">
    <property type="entry name" value="SET domain"/>
    <property type="match status" value="1"/>
</dbReference>
<dbReference type="CDD" id="cd08161">
    <property type="entry name" value="SET"/>
    <property type="match status" value="1"/>
</dbReference>
<keyword evidence="4" id="KW-0489">Methyltransferase</keyword>
<evidence type="ECO:0000256" key="2">
    <source>
        <dbReference type="ARBA" id="ARBA00004286"/>
    </source>
</evidence>
<dbReference type="GO" id="GO:0005634">
    <property type="term" value="C:nucleus"/>
    <property type="evidence" value="ECO:0007669"/>
    <property type="project" value="UniProtKB-SubCell"/>
</dbReference>
<gene>
    <name evidence="9" type="ORF">L915_09505</name>
</gene>
<organism evidence="9">
    <name type="scientific">Phytophthora nicotianae</name>
    <name type="common">Potato buckeye rot agent</name>
    <name type="synonym">Phytophthora parasitica</name>
    <dbReference type="NCBI Taxonomy" id="4792"/>
    <lineage>
        <taxon>Eukaryota</taxon>
        <taxon>Sar</taxon>
        <taxon>Stramenopiles</taxon>
        <taxon>Oomycota</taxon>
        <taxon>Peronosporomycetes</taxon>
        <taxon>Peronosporales</taxon>
        <taxon>Peronosporaceae</taxon>
        <taxon>Phytophthora</taxon>
    </lineage>
</organism>
<keyword evidence="6" id="KW-0949">S-adenosyl-L-methionine</keyword>
<dbReference type="GO" id="GO:0008168">
    <property type="term" value="F:methyltransferase activity"/>
    <property type="evidence" value="ECO:0007669"/>
    <property type="project" value="UniProtKB-KW"/>
</dbReference>
<feature type="domain" description="SET" evidence="8">
    <location>
        <begin position="1"/>
        <end position="108"/>
    </location>
</feature>
<reference evidence="9" key="1">
    <citation type="submission" date="2013-11" db="EMBL/GenBank/DDBJ databases">
        <title>The Genome Sequence of Phytophthora parasitica CJ02B3.</title>
        <authorList>
            <consortium name="The Broad Institute Genomics Platform"/>
            <person name="Russ C."/>
            <person name="Tyler B."/>
            <person name="Panabieres F."/>
            <person name="Shan W."/>
            <person name="Tripathy S."/>
            <person name="Grunwald N."/>
            <person name="Machado M."/>
            <person name="Johnson C.S."/>
            <person name="Arredondo F."/>
            <person name="Hong C."/>
            <person name="Coffey M."/>
            <person name="Young S.K."/>
            <person name="Zeng Q."/>
            <person name="Gargeya S."/>
            <person name="Fitzgerald M."/>
            <person name="Abouelleil A."/>
            <person name="Alvarado L."/>
            <person name="Chapman S.B."/>
            <person name="Gainer-Dewar J."/>
            <person name="Goldberg J."/>
            <person name="Griggs A."/>
            <person name="Gujja S."/>
            <person name="Hansen M."/>
            <person name="Howarth C."/>
            <person name="Imamovic A."/>
            <person name="Ireland A."/>
            <person name="Larimer J."/>
            <person name="McCowan C."/>
            <person name="Murphy C."/>
            <person name="Pearson M."/>
            <person name="Poon T.W."/>
            <person name="Priest M."/>
            <person name="Roberts A."/>
            <person name="Saif S."/>
            <person name="Shea T."/>
            <person name="Sykes S."/>
            <person name="Wortman J."/>
            <person name="Nusbaum C."/>
            <person name="Birren B."/>
        </authorList>
    </citation>
    <scope>NUCLEOTIDE SEQUENCE [LARGE SCALE GENOMIC DNA]</scope>
    <source>
        <strain evidence="9">CJ02B3</strain>
    </source>
</reference>
<evidence type="ECO:0000313" key="9">
    <source>
        <dbReference type="EMBL" id="ETK85777.1"/>
    </source>
</evidence>
<evidence type="ECO:0000256" key="3">
    <source>
        <dbReference type="ARBA" id="ARBA00022454"/>
    </source>
</evidence>
<dbReference type="Proteomes" id="UP000053236">
    <property type="component" value="Unassembled WGS sequence"/>
</dbReference>
<proteinExistence type="predicted"/>
<dbReference type="Gene3D" id="2.170.270.10">
    <property type="entry name" value="SET domain"/>
    <property type="match status" value="1"/>
</dbReference>
<evidence type="ECO:0000256" key="6">
    <source>
        <dbReference type="ARBA" id="ARBA00022691"/>
    </source>
</evidence>
<evidence type="ECO:0000256" key="5">
    <source>
        <dbReference type="ARBA" id="ARBA00022679"/>
    </source>
</evidence>
<comment type="subcellular location">
    <subcellularLocation>
        <location evidence="2">Chromosome</location>
    </subcellularLocation>
    <subcellularLocation>
        <location evidence="1">Nucleus</location>
    </subcellularLocation>
</comment>
<dbReference type="InterPro" id="IPR001214">
    <property type="entry name" value="SET_dom"/>
</dbReference>
<dbReference type="GO" id="GO:0032259">
    <property type="term" value="P:methylation"/>
    <property type="evidence" value="ECO:0007669"/>
    <property type="project" value="UniProtKB-KW"/>
</dbReference>
<dbReference type="Pfam" id="PF00856">
    <property type="entry name" value="SET"/>
    <property type="match status" value="1"/>
</dbReference>
<sequence>MKESCELELRVKNGGISLHNSRRIRENDVICPYERNLRVVDPVKLKQRISVIEVCQAARAIGNLGRFISHGCEANCHIEQLNVDHGTKIAIVAARAIQAGEEITSNYGPDQKYLLRVWISTVCQQEPS</sequence>
<evidence type="ECO:0000256" key="4">
    <source>
        <dbReference type="ARBA" id="ARBA00022603"/>
    </source>
</evidence>
<protein>
    <recommendedName>
        <fullName evidence="8">SET domain-containing protein</fullName>
    </recommendedName>
</protein>
<dbReference type="PROSITE" id="PS50280">
    <property type="entry name" value="SET"/>
    <property type="match status" value="1"/>
</dbReference>
<keyword evidence="3" id="KW-0158">Chromosome</keyword>
<evidence type="ECO:0000259" key="8">
    <source>
        <dbReference type="PROSITE" id="PS50280"/>
    </source>
</evidence>
<dbReference type="SMART" id="SM00317">
    <property type="entry name" value="SET"/>
    <property type="match status" value="1"/>
</dbReference>